<dbReference type="Proteomes" id="UP000294588">
    <property type="component" value="Unassembled WGS sequence"/>
</dbReference>
<evidence type="ECO:0000313" key="1">
    <source>
        <dbReference type="EMBL" id="TDF73284.1"/>
    </source>
</evidence>
<organism evidence="1 2">
    <name type="scientific">Candidatus Syntrophosphaera thermopropionivorans</name>
    <dbReference type="NCBI Taxonomy" id="2593015"/>
    <lineage>
        <taxon>Bacteria</taxon>
        <taxon>Pseudomonadati</taxon>
        <taxon>Candidatus Cloacimonadota</taxon>
        <taxon>Candidatus Cloacimonadia</taxon>
        <taxon>Candidatus Cloacimonadales</taxon>
        <taxon>Candidatus Cloacimonadaceae</taxon>
        <taxon>Candidatus Syntrophosphaera</taxon>
    </lineage>
</organism>
<name>A0AC61QJJ9_9BACT</name>
<accession>A0AC61QJJ9</accession>
<proteinExistence type="predicted"/>
<protein>
    <submittedName>
        <fullName evidence="1">MotA/TolQ/ExbB proton channel family protein</fullName>
    </submittedName>
</protein>
<keyword evidence="2" id="KW-1185">Reference proteome</keyword>
<evidence type="ECO:0000313" key="2">
    <source>
        <dbReference type="Proteomes" id="UP000294588"/>
    </source>
</evidence>
<sequence length="258" mass="27976">MSVLLISLAYAQDNATATAPDTAVTTTTTTEQTSPTETEAVQKSSGLRSVAEFLFGRALVQEFLNGGWAMWPILAVFIYGIAYSIWKFISLMYAKINLNDFLNQIVPLIKEKKIKEAIETAKKTRGPVAAVVFAGLEKAEQGIEAVEKNMENAAMIEMSYLEKGFVEMTSTIAICPMLGFLGTVDGMIIAFDAISKARAVDATIVADGIKVALITTKWGLISAIPVQLLYNIFTTMVDGIVVDMQRASEKVTEALIEA</sequence>
<comment type="caution">
    <text evidence="1">The sequence shown here is derived from an EMBL/GenBank/DDBJ whole genome shotgun (WGS) entry which is preliminary data.</text>
</comment>
<gene>
    <name evidence="1" type="ORF">E0946_03460</name>
</gene>
<reference evidence="1" key="1">
    <citation type="submission" date="2019-03" db="EMBL/GenBank/DDBJ databases">
        <title>Candidatus Syntrophosphaera thermopropionivorans: a novel player in syntrophic propionate oxidation during anaerobic digestion.</title>
        <authorList>
            <person name="Dyksma S."/>
        </authorList>
    </citation>
    <scope>NUCLEOTIDE SEQUENCE</scope>
    <source>
        <strain evidence="1">W5</strain>
    </source>
</reference>
<dbReference type="EMBL" id="SMOG01000007">
    <property type="protein sequence ID" value="TDF73284.1"/>
    <property type="molecule type" value="Genomic_DNA"/>
</dbReference>